<dbReference type="InterPro" id="IPR017850">
    <property type="entry name" value="Alkaline_phosphatase_core_sf"/>
</dbReference>
<evidence type="ECO:0000313" key="3">
    <source>
        <dbReference type="Proteomes" id="UP000642509"/>
    </source>
</evidence>
<dbReference type="Gene3D" id="3.40.720.10">
    <property type="entry name" value="Alkaline Phosphatase, subunit A"/>
    <property type="match status" value="1"/>
</dbReference>
<dbReference type="EMBL" id="BMLQ01000006">
    <property type="protein sequence ID" value="GGO46797.1"/>
    <property type="molecule type" value="Genomic_DNA"/>
</dbReference>
<comment type="caution">
    <text evidence="2">The sequence shown here is derived from an EMBL/GenBank/DDBJ whole genome shotgun (WGS) entry which is preliminary data.</text>
</comment>
<dbReference type="Pfam" id="PF01663">
    <property type="entry name" value="Phosphodiest"/>
    <property type="match status" value="1"/>
</dbReference>
<dbReference type="SUPFAM" id="SSF53649">
    <property type="entry name" value="Alkaline phosphatase-like"/>
    <property type="match status" value="1"/>
</dbReference>
<dbReference type="RefSeq" id="WP_188806255.1">
    <property type="nucleotide sequence ID" value="NZ_BAAAOU010000009.1"/>
</dbReference>
<dbReference type="PANTHER" id="PTHR10151:SF120">
    <property type="entry name" value="BIS(5'-ADENOSYL)-TRIPHOSPHATASE"/>
    <property type="match status" value="1"/>
</dbReference>
<proteinExistence type="predicted"/>
<evidence type="ECO:0000313" key="2">
    <source>
        <dbReference type="EMBL" id="GGO46797.1"/>
    </source>
</evidence>
<sequence>MTSAPPLPAGPPFAGRSLSGVFTSAAAALGADGFTNSLQLPRTRRAVVVMVDGLGKALLKRYAGHAPFLRSVLEGDAATLQVAFPTTTAASLSSLGTGLEPGRHGLVGYDVLDPERDTVINQLGGWDPLTDPRSWQPHPTVFERLAATRPAPAQGHGGTGASDGTGRRVSAFDDPGVDAVTVSLPAFEGSALTEASLRGSRFVGAKTLQARFQKAKEELHAATGPVLLYLYLNELDKAGHQHGTGSEQWLHALEEIDGAARRLSAAVPRDTLLMLTGDHGMVDVPESGRIDYAELPALVDGVRHTAGEPRFVQVHFEADASAAVRESTVAAWQETFADQAWILTREEAVQAGWFGAVDARVAPRIGDLLVAAHGPVALYDGRRVAPAAFEMVGHHGSPTRAEREVPLLMMHRPRR</sequence>
<dbReference type="InterPro" id="IPR002591">
    <property type="entry name" value="Phosphodiest/P_Trfase"/>
</dbReference>
<feature type="region of interest" description="Disordered" evidence="1">
    <location>
        <begin position="149"/>
        <end position="172"/>
    </location>
</feature>
<evidence type="ECO:0000256" key="1">
    <source>
        <dbReference type="SAM" id="MobiDB-lite"/>
    </source>
</evidence>
<dbReference type="PANTHER" id="PTHR10151">
    <property type="entry name" value="ECTONUCLEOTIDE PYROPHOSPHATASE/PHOSPHODIESTERASE"/>
    <property type="match status" value="1"/>
</dbReference>
<organism evidence="2 3">
    <name type="scientific">Citricoccus zhacaiensis</name>
    <dbReference type="NCBI Taxonomy" id="489142"/>
    <lineage>
        <taxon>Bacteria</taxon>
        <taxon>Bacillati</taxon>
        <taxon>Actinomycetota</taxon>
        <taxon>Actinomycetes</taxon>
        <taxon>Micrococcales</taxon>
        <taxon>Micrococcaceae</taxon>
        <taxon>Citricoccus</taxon>
    </lineage>
</organism>
<dbReference type="Proteomes" id="UP000642509">
    <property type="component" value="Unassembled WGS sequence"/>
</dbReference>
<protein>
    <submittedName>
        <fullName evidence="2">Alkaline phosphatase family protein</fullName>
    </submittedName>
</protein>
<reference evidence="3" key="1">
    <citation type="journal article" date="2019" name="Int. J. Syst. Evol. Microbiol.">
        <title>The Global Catalogue of Microorganisms (GCM) 10K type strain sequencing project: providing services to taxonomists for standard genome sequencing and annotation.</title>
        <authorList>
            <consortium name="The Broad Institute Genomics Platform"/>
            <consortium name="The Broad Institute Genome Sequencing Center for Infectious Disease"/>
            <person name="Wu L."/>
            <person name="Ma J."/>
        </authorList>
    </citation>
    <scope>NUCLEOTIDE SEQUENCE [LARGE SCALE GENOMIC DNA]</scope>
    <source>
        <strain evidence="3">CGMCC 1.7064</strain>
    </source>
</reference>
<name>A0ABQ2M512_9MICC</name>
<gene>
    <name evidence="2" type="ORF">GCM10010977_22610</name>
</gene>
<accession>A0ABQ2M512</accession>
<keyword evidence="3" id="KW-1185">Reference proteome</keyword>